<dbReference type="AlphaFoldDB" id="A0A6A4VGP3"/>
<dbReference type="SUPFAM" id="SSF50729">
    <property type="entry name" value="PH domain-like"/>
    <property type="match status" value="1"/>
</dbReference>
<reference evidence="4 5" key="1">
    <citation type="submission" date="2019-07" db="EMBL/GenBank/DDBJ databases">
        <title>Draft genome assembly of a fouling barnacle, Amphibalanus amphitrite (Darwin, 1854): The first reference genome for Thecostraca.</title>
        <authorList>
            <person name="Kim W."/>
        </authorList>
    </citation>
    <scope>NUCLEOTIDE SEQUENCE [LARGE SCALE GENOMIC DNA]</scope>
    <source>
        <strain evidence="4">SNU_AA5</strain>
        <tissue evidence="4">Soma without cirri and trophi</tissue>
    </source>
</reference>
<dbReference type="PANTHER" id="PTHR14383:SF5">
    <property type="entry name" value="RUN DOMAIN-CONTAINING PROTEIN"/>
    <property type="match status" value="1"/>
</dbReference>
<feature type="region of interest" description="Disordered" evidence="2">
    <location>
        <begin position="540"/>
        <end position="581"/>
    </location>
</feature>
<dbReference type="PROSITE" id="PS50003">
    <property type="entry name" value="PH_DOMAIN"/>
    <property type="match status" value="1"/>
</dbReference>
<sequence>MTENSIWHAFNVLDTEQHGSVAKSKLKVLTQNLGTLLDLADQKVEIGLAEFRSTSTLTFEHYKFYLTHEVYSRLPEDLSPEQMRQYQAAVEDACWLLFRSAALKRDMPTLPEDCVHRLFRVFCCLGELMSDPDLAQQVVMNAGEVDYVASKFVQALGRVWDSADFKQLAEIIHHFKFAIFLAFLETRYAQDVEIEALREAVSEVYDLVVEDVLLSGQLHRRASCLRGYRPLWCVLTPRALRCFRRRGDARPCLELMFSPQTQVANLIEQAGVRPNRLSVTADGRTVQLAAPDYKTKFQWLSALETAVAFSAAPQGHQRHLAAARRADWHQTEAQQHEDDRRRLSQINIMDSTKAELEAERLARAAAEAQAAELEMQKAEEERKLAELEETRLELERLLQEEKQAKRDEELVRSAQSRHIREEWERREELERLQSELTVMLDEERQKREAFEVLQKTKERQLEEAQRHLREVEEGRVKLDQELKAARSKLIAAERSKGQVESKLRVRERDVALLATHGQTGLLPLRSASFRDPREFARLAPSSSFRAELNNNTRGPRRRRPHHSAPPGRPRGGGRDGRGGPL</sequence>
<evidence type="ECO:0000313" key="4">
    <source>
        <dbReference type="EMBL" id="KAF0289682.1"/>
    </source>
</evidence>
<dbReference type="EMBL" id="VIIS01002015">
    <property type="protein sequence ID" value="KAF0289682.1"/>
    <property type="molecule type" value="Genomic_DNA"/>
</dbReference>
<keyword evidence="1" id="KW-0175">Coiled coil</keyword>
<dbReference type="SMART" id="SM00233">
    <property type="entry name" value="PH"/>
    <property type="match status" value="1"/>
</dbReference>
<evidence type="ECO:0000256" key="1">
    <source>
        <dbReference type="SAM" id="Coils"/>
    </source>
</evidence>
<feature type="coiled-coil region" evidence="1">
    <location>
        <begin position="349"/>
        <end position="495"/>
    </location>
</feature>
<dbReference type="OrthoDB" id="8434295at2759"/>
<organism evidence="4 5">
    <name type="scientific">Amphibalanus amphitrite</name>
    <name type="common">Striped barnacle</name>
    <name type="synonym">Balanus amphitrite</name>
    <dbReference type="NCBI Taxonomy" id="1232801"/>
    <lineage>
        <taxon>Eukaryota</taxon>
        <taxon>Metazoa</taxon>
        <taxon>Ecdysozoa</taxon>
        <taxon>Arthropoda</taxon>
        <taxon>Crustacea</taxon>
        <taxon>Multicrustacea</taxon>
        <taxon>Cirripedia</taxon>
        <taxon>Thoracica</taxon>
        <taxon>Thoracicalcarea</taxon>
        <taxon>Balanomorpha</taxon>
        <taxon>Balanoidea</taxon>
        <taxon>Balanidae</taxon>
        <taxon>Amphibalaninae</taxon>
        <taxon>Amphibalanus</taxon>
    </lineage>
</organism>
<dbReference type="GO" id="GO:0005737">
    <property type="term" value="C:cytoplasm"/>
    <property type="evidence" value="ECO:0007669"/>
    <property type="project" value="TreeGrafter"/>
</dbReference>
<dbReference type="InterPro" id="IPR001849">
    <property type="entry name" value="PH_domain"/>
</dbReference>
<evidence type="ECO:0000256" key="2">
    <source>
        <dbReference type="SAM" id="MobiDB-lite"/>
    </source>
</evidence>
<dbReference type="InterPro" id="IPR011993">
    <property type="entry name" value="PH-like_dom_sf"/>
</dbReference>
<evidence type="ECO:0000313" key="5">
    <source>
        <dbReference type="Proteomes" id="UP000440578"/>
    </source>
</evidence>
<proteinExistence type="predicted"/>
<evidence type="ECO:0000259" key="3">
    <source>
        <dbReference type="PROSITE" id="PS50003"/>
    </source>
</evidence>
<accession>A0A6A4VGP3</accession>
<feature type="compositionally biased region" description="Polar residues" evidence="2">
    <location>
        <begin position="540"/>
        <end position="552"/>
    </location>
</feature>
<dbReference type="Gene3D" id="2.30.29.30">
    <property type="entry name" value="Pleckstrin-homology domain (PH domain)/Phosphotyrosine-binding domain (PTB)"/>
    <property type="match status" value="1"/>
</dbReference>
<gene>
    <name evidence="4" type="primary">def6</name>
    <name evidence="4" type="ORF">FJT64_012121</name>
</gene>
<dbReference type="GO" id="GO:0005634">
    <property type="term" value="C:nucleus"/>
    <property type="evidence" value="ECO:0007669"/>
    <property type="project" value="TreeGrafter"/>
</dbReference>
<comment type="caution">
    <text evidence="4">The sequence shown here is derived from an EMBL/GenBank/DDBJ whole genome shotgun (WGS) entry which is preliminary data.</text>
</comment>
<feature type="domain" description="PH" evidence="3">
    <location>
        <begin position="211"/>
        <end position="308"/>
    </location>
</feature>
<protein>
    <submittedName>
        <fullName evidence="4">Differentially expressed in FDCP 6</fullName>
    </submittedName>
</protein>
<feature type="compositionally biased region" description="Basic and acidic residues" evidence="2">
    <location>
        <begin position="572"/>
        <end position="581"/>
    </location>
</feature>
<dbReference type="Proteomes" id="UP000440578">
    <property type="component" value="Unassembled WGS sequence"/>
</dbReference>
<dbReference type="Pfam" id="PF25530">
    <property type="entry name" value="EF-hand_SWAP70_N"/>
    <property type="match status" value="1"/>
</dbReference>
<dbReference type="PANTHER" id="PTHR14383">
    <property type="entry name" value="SWAP-70 RECOMBINASE"/>
    <property type="match status" value="1"/>
</dbReference>
<keyword evidence="5" id="KW-1185">Reference proteome</keyword>
<dbReference type="InterPro" id="IPR057836">
    <property type="entry name" value="EF-hand_SWAP70_N"/>
</dbReference>
<name>A0A6A4VGP3_AMPAM</name>